<dbReference type="Pfam" id="PF02956">
    <property type="entry name" value="TT_ORF1"/>
    <property type="match status" value="1"/>
</dbReference>
<dbReference type="EMBL" id="PP816464">
    <property type="protein sequence ID" value="XCH55710.1"/>
    <property type="molecule type" value="Genomic_DNA"/>
</dbReference>
<dbReference type="GO" id="GO:0039615">
    <property type="term" value="C:T=1 icosahedral viral capsid"/>
    <property type="evidence" value="ECO:0007669"/>
    <property type="project" value="UniProtKB-UniRule"/>
</dbReference>
<evidence type="ECO:0000256" key="6">
    <source>
        <dbReference type="ARBA" id="ARBA00022844"/>
    </source>
</evidence>
<accession>A0AAU8H4L8</accession>
<evidence type="ECO:0000256" key="1">
    <source>
        <dbReference type="ARBA" id="ARBA00004328"/>
    </source>
</evidence>
<feature type="compositionally biased region" description="Acidic residues" evidence="8">
    <location>
        <begin position="700"/>
        <end position="714"/>
    </location>
</feature>
<evidence type="ECO:0000256" key="2">
    <source>
        <dbReference type="ARBA" id="ARBA00006131"/>
    </source>
</evidence>
<keyword evidence="5 7" id="KW-0167">Capsid protein</keyword>
<keyword evidence="6 7" id="KW-0946">Virion</keyword>
<sequence length="756" mass="88817">MAWGWWKRRRRGWWRRLWTRRRRAARRRPRWTARRPRRRRVRRRRRWRRGRRRRKFFRRRRRLRRKRRKPKIILKQWQPDTVRRCRIIGFIPLIISGQGTFATNFSSHLEDRISKGPFGGGHSTMRFSLSVLYQEHQRHMNFWTRSNEDLELTRYLGATITVYRHPDQDFLLVYNRKSPLGGNIYTAPALHPGNAMLAKHKILIPSLETRKRGRKKIKIRIAPPTLFVDKWYFQKDICDLTLFNLNAVAVDLRFPFCSPQTDNTCVTFQVLQSVYNEYLSITAFDGTSKEDTTTPKNKIKEFLNKAFPGTREHSVNALNTFRTEGCMSHPKIYKFKPDNPESQNDNDKYFATKDALWGDAIYIYKNNTGNVTPTQTLETVINRLAQNAINYYDKMVKEKFPNTWLGNPAHTHLTGIYSPAYLSQGRISPEIPGLYTEIIYNPYTDKGIGNRIWVDYCTKPNNLYTEGQSKCLLENMPLWTLVFGYQDWVKKELNNWVVTAQARVLLVSPYTVPKLYHDNNPNYGFVPFSYKFGEGRMPDGSSYVPIQFRGKWYPTMLHQQQVFEDIARSGPFAPKQNKPSVQLVAKYKFDFNWGGNPISTQVVRDPCTQSTFEIPGGGILPRRIQVINPKVLGPSYSFKSFDIRRGLFSSQSIKRVSEQHETSEFLFSGPKRPRIDLPKYEPPEESSGSVQRQERPWTSDTEETEAEAQEEEETVSVREQLQLQFQEQLRIRQGIKHLFEQLVRTQQGVHVNPSLV</sequence>
<evidence type="ECO:0000256" key="3">
    <source>
        <dbReference type="ARBA" id="ARBA00018091"/>
    </source>
</evidence>
<feature type="compositionally biased region" description="Basic and acidic residues" evidence="8">
    <location>
        <begin position="673"/>
        <end position="682"/>
    </location>
</feature>
<dbReference type="InterPro" id="IPR004219">
    <property type="entry name" value="TTvirus_Unk"/>
</dbReference>
<proteinExistence type="inferred from homology"/>
<evidence type="ECO:0000256" key="8">
    <source>
        <dbReference type="SAM" id="MobiDB-lite"/>
    </source>
</evidence>
<evidence type="ECO:0000256" key="7">
    <source>
        <dbReference type="RuleBase" id="RU361230"/>
    </source>
</evidence>
<organism evidence="9">
    <name type="scientific">Alphatorquevirus homin9</name>
    <dbReference type="NCBI Taxonomy" id="3048433"/>
    <lineage>
        <taxon>Viruses</taxon>
        <taxon>Monodnaviria</taxon>
        <taxon>Shotokuvirae</taxon>
        <taxon>Commensaviricota</taxon>
        <taxon>Cardeaviricetes</taxon>
        <taxon>Sanitavirales</taxon>
        <taxon>Anelloviridae</taxon>
        <taxon>Alphatorquevirus</taxon>
    </lineage>
</organism>
<keyword evidence="4 7" id="KW-1140">T=1 icosahedral capsid protein</keyword>
<comment type="subcellular location">
    <subcellularLocation>
        <location evidence="1 7">Virion</location>
    </subcellularLocation>
</comment>
<feature type="region of interest" description="Disordered" evidence="8">
    <location>
        <begin position="668"/>
        <end position="716"/>
    </location>
</feature>
<comment type="function">
    <text evidence="7">Self-assembles to form an icosahedral capsid.</text>
</comment>
<protein>
    <recommendedName>
        <fullName evidence="3 7">Capsid protein</fullName>
    </recommendedName>
</protein>
<reference evidence="9" key="1">
    <citation type="submission" date="2024-05" db="EMBL/GenBank/DDBJ databases">
        <authorList>
            <person name="Laubscher F."/>
            <person name="Chudzinski V."/>
            <person name="Cordey S."/>
            <person name="Hosszu-Fellous K."/>
            <person name="Kaiser L."/>
        </authorList>
    </citation>
    <scope>NUCLEOTIDE SEQUENCE</scope>
    <source>
        <strain evidence="9">GE-0946-24-419</strain>
    </source>
</reference>
<evidence type="ECO:0000313" key="9">
    <source>
        <dbReference type="EMBL" id="XCH55710.1"/>
    </source>
</evidence>
<comment type="similarity">
    <text evidence="2 7">Belongs to the anelloviridae capsid protein family.</text>
</comment>
<evidence type="ECO:0000256" key="4">
    <source>
        <dbReference type="ARBA" id="ARBA00022431"/>
    </source>
</evidence>
<evidence type="ECO:0000256" key="5">
    <source>
        <dbReference type="ARBA" id="ARBA00022561"/>
    </source>
</evidence>
<name>A0AAU8H4L8_9VIRU</name>